<evidence type="ECO:0000313" key="8">
    <source>
        <dbReference type="Proteomes" id="UP000320948"/>
    </source>
</evidence>
<evidence type="ECO:0000256" key="1">
    <source>
        <dbReference type="ARBA" id="ARBA00001946"/>
    </source>
</evidence>
<dbReference type="InterPro" id="IPR020084">
    <property type="entry name" value="NUDIX_hydrolase_CS"/>
</dbReference>
<protein>
    <submittedName>
        <fullName evidence="7">NUDIX domain-containing protein</fullName>
    </submittedName>
</protein>
<comment type="caution">
    <text evidence="7">The sequence shown here is derived from an EMBL/GenBank/DDBJ whole genome shotgun (WGS) entry which is preliminary data.</text>
</comment>
<feature type="domain" description="Nudix hydrolase" evidence="6">
    <location>
        <begin position="42"/>
        <end position="177"/>
    </location>
</feature>
<dbReference type="Gene3D" id="3.90.79.10">
    <property type="entry name" value="Nucleoside Triphosphate Pyrophosphohydrolase"/>
    <property type="match status" value="1"/>
</dbReference>
<dbReference type="PANTHER" id="PTHR43758:SF8">
    <property type="entry name" value="8-OXO-DGTP DIPHOSPHATASE YTKD-RELATED"/>
    <property type="match status" value="1"/>
</dbReference>
<comment type="cofactor">
    <cofactor evidence="1">
        <name>Mg(2+)</name>
        <dbReference type="ChEBI" id="CHEBI:18420"/>
    </cofactor>
</comment>
<gene>
    <name evidence="7" type="ORF">DI628_01105</name>
</gene>
<keyword evidence="4" id="KW-0378">Hydrolase</keyword>
<evidence type="ECO:0000259" key="6">
    <source>
        <dbReference type="PROSITE" id="PS51462"/>
    </source>
</evidence>
<comment type="similarity">
    <text evidence="2">Belongs to the Nudix hydrolase family.</text>
</comment>
<dbReference type="InterPro" id="IPR015797">
    <property type="entry name" value="NUDIX_hydrolase-like_dom_sf"/>
</dbReference>
<organism evidence="7 8">
    <name type="scientific">Blastochloris viridis</name>
    <name type="common">Rhodopseudomonas viridis</name>
    <dbReference type="NCBI Taxonomy" id="1079"/>
    <lineage>
        <taxon>Bacteria</taxon>
        <taxon>Pseudomonadati</taxon>
        <taxon>Pseudomonadota</taxon>
        <taxon>Alphaproteobacteria</taxon>
        <taxon>Hyphomicrobiales</taxon>
        <taxon>Blastochloridaceae</taxon>
        <taxon>Blastochloris</taxon>
    </lineage>
</organism>
<dbReference type="EMBL" id="VAFM01000001">
    <property type="protein sequence ID" value="TKW61256.1"/>
    <property type="molecule type" value="Genomic_DNA"/>
</dbReference>
<evidence type="ECO:0000256" key="5">
    <source>
        <dbReference type="ARBA" id="ARBA00022842"/>
    </source>
</evidence>
<proteinExistence type="inferred from homology"/>
<dbReference type="Proteomes" id="UP000320948">
    <property type="component" value="Unassembled WGS sequence"/>
</dbReference>
<keyword evidence="5" id="KW-0460">Magnesium</keyword>
<name>A0A6N4R250_BLAVI</name>
<dbReference type="SUPFAM" id="SSF55811">
    <property type="entry name" value="Nudix"/>
    <property type="match status" value="1"/>
</dbReference>
<sequence>MRALRARSKDRKILGRLKEARFGGPLFLRKDKIMMRTVSFDGAGVQVLTLVYARDEEGRVLTLERAATKKFLPGWFVGLGGKVEAGENVFDAAAREFFEETGMRVGNLSLRGTYTFMTETPSNRCGVIYLFETFEYEGAFKAEVADGTLHWLTLEELLANDKVMPDHKVWLESIFTNDNHFACVGSWKPPVEGTLNVGEEWADSRAYFEMMAAKAA</sequence>
<keyword evidence="3" id="KW-0479">Metal-binding</keyword>
<dbReference type="AlphaFoldDB" id="A0A6N4R250"/>
<accession>A0A6N4R250</accession>
<reference evidence="7 8" key="1">
    <citation type="journal article" date="2017" name="Nat. Commun.">
        <title>In situ click chemistry generation of cyclooxygenase-2 inhibitors.</title>
        <authorList>
            <person name="Bhardwaj A."/>
            <person name="Kaur J."/>
            <person name="Wuest M."/>
            <person name="Wuest F."/>
        </authorList>
    </citation>
    <scope>NUCLEOTIDE SEQUENCE [LARGE SCALE GENOMIC DNA]</scope>
    <source>
        <strain evidence="7">S2_018_000_R2_106</strain>
    </source>
</reference>
<evidence type="ECO:0000256" key="4">
    <source>
        <dbReference type="ARBA" id="ARBA00022801"/>
    </source>
</evidence>
<dbReference type="Pfam" id="PF00293">
    <property type="entry name" value="NUDIX"/>
    <property type="match status" value="1"/>
</dbReference>
<dbReference type="PROSITE" id="PS51462">
    <property type="entry name" value="NUDIX"/>
    <property type="match status" value="1"/>
</dbReference>
<evidence type="ECO:0000256" key="2">
    <source>
        <dbReference type="ARBA" id="ARBA00005582"/>
    </source>
</evidence>
<dbReference type="GO" id="GO:0016818">
    <property type="term" value="F:hydrolase activity, acting on acid anhydrides, in phosphorus-containing anhydrides"/>
    <property type="evidence" value="ECO:0007669"/>
    <property type="project" value="TreeGrafter"/>
</dbReference>
<dbReference type="InterPro" id="IPR000086">
    <property type="entry name" value="NUDIX_hydrolase_dom"/>
</dbReference>
<dbReference type="GO" id="GO:0046872">
    <property type="term" value="F:metal ion binding"/>
    <property type="evidence" value="ECO:0007669"/>
    <property type="project" value="UniProtKB-KW"/>
</dbReference>
<dbReference type="PANTHER" id="PTHR43758">
    <property type="entry name" value="7,8-DIHYDRO-8-OXOGUANINE TRIPHOSPHATASE"/>
    <property type="match status" value="1"/>
</dbReference>
<dbReference type="GO" id="GO:0005737">
    <property type="term" value="C:cytoplasm"/>
    <property type="evidence" value="ECO:0007669"/>
    <property type="project" value="TreeGrafter"/>
</dbReference>
<dbReference type="PROSITE" id="PS00893">
    <property type="entry name" value="NUDIX_BOX"/>
    <property type="match status" value="1"/>
</dbReference>
<evidence type="ECO:0000256" key="3">
    <source>
        <dbReference type="ARBA" id="ARBA00022723"/>
    </source>
</evidence>
<evidence type="ECO:0000313" key="7">
    <source>
        <dbReference type="EMBL" id="TKW61256.1"/>
    </source>
</evidence>